<dbReference type="Proteomes" id="UP001153076">
    <property type="component" value="Unassembled WGS sequence"/>
</dbReference>
<evidence type="ECO:0000313" key="2">
    <source>
        <dbReference type="Proteomes" id="UP001153076"/>
    </source>
</evidence>
<sequence>MYEPSKFYYDRDALGGVETSTSSEVFDHEIAHLTKVRSGPSKHLSKMVNGKSKNLISPVKMLAAREANYLRRSKFSSADCCHLLSRYLPSYGPFMVDRMESRAYVSQFSGDGSLLVAGFQDSNIRVYNAENGWNLQKDILAKSLRWTITDTYLSPDQRYLLAFTLTKLGLDAQGAKVYSSMSPIVHIVNVGSPVTKSLANVTDIFQAEGYRRWNLGYFAGTFSYLLSAKASKHSGLSASFGSITSC</sequence>
<dbReference type="OrthoDB" id="63070at2759"/>
<dbReference type="PANTHER" id="PTHR19847:SF27">
    <property type="entry name" value="LEC14B HOMOLOG"/>
    <property type="match status" value="1"/>
</dbReference>
<dbReference type="PANTHER" id="PTHR19847">
    <property type="entry name" value="DDB1- AND CUL4-ASSOCIATED FACTOR 11"/>
    <property type="match status" value="1"/>
</dbReference>
<gene>
    <name evidence="1" type="ORF">Cgig2_007200</name>
</gene>
<name>A0A9Q1GWI7_9CARY</name>
<evidence type="ECO:0000313" key="1">
    <source>
        <dbReference type="EMBL" id="KAJ8427885.1"/>
    </source>
</evidence>
<dbReference type="EMBL" id="JAKOGI010001077">
    <property type="protein sequence ID" value="KAJ8427885.1"/>
    <property type="molecule type" value="Genomic_DNA"/>
</dbReference>
<protein>
    <submittedName>
        <fullName evidence="1">Uncharacterized protein</fullName>
    </submittedName>
</protein>
<comment type="caution">
    <text evidence="1">The sequence shown here is derived from an EMBL/GenBank/DDBJ whole genome shotgun (WGS) entry which is preliminary data.</text>
</comment>
<dbReference type="AlphaFoldDB" id="A0A9Q1GWI7"/>
<proteinExistence type="predicted"/>
<dbReference type="Gene3D" id="2.130.10.10">
    <property type="entry name" value="YVTN repeat-like/Quinoprotein amine dehydrogenase"/>
    <property type="match status" value="1"/>
</dbReference>
<keyword evidence="2" id="KW-1185">Reference proteome</keyword>
<dbReference type="GO" id="GO:0080008">
    <property type="term" value="C:Cul4-RING E3 ubiquitin ligase complex"/>
    <property type="evidence" value="ECO:0007669"/>
    <property type="project" value="TreeGrafter"/>
</dbReference>
<accession>A0A9Q1GWI7</accession>
<organism evidence="1 2">
    <name type="scientific">Carnegiea gigantea</name>
    <dbReference type="NCBI Taxonomy" id="171969"/>
    <lineage>
        <taxon>Eukaryota</taxon>
        <taxon>Viridiplantae</taxon>
        <taxon>Streptophyta</taxon>
        <taxon>Embryophyta</taxon>
        <taxon>Tracheophyta</taxon>
        <taxon>Spermatophyta</taxon>
        <taxon>Magnoliopsida</taxon>
        <taxon>eudicotyledons</taxon>
        <taxon>Gunneridae</taxon>
        <taxon>Pentapetalae</taxon>
        <taxon>Caryophyllales</taxon>
        <taxon>Cactineae</taxon>
        <taxon>Cactaceae</taxon>
        <taxon>Cactoideae</taxon>
        <taxon>Echinocereeae</taxon>
        <taxon>Carnegiea</taxon>
    </lineage>
</organism>
<dbReference type="GO" id="GO:0043161">
    <property type="term" value="P:proteasome-mediated ubiquitin-dependent protein catabolic process"/>
    <property type="evidence" value="ECO:0007669"/>
    <property type="project" value="TreeGrafter"/>
</dbReference>
<reference evidence="1" key="1">
    <citation type="submission" date="2022-04" db="EMBL/GenBank/DDBJ databases">
        <title>Carnegiea gigantea Genome sequencing and assembly v2.</title>
        <authorList>
            <person name="Copetti D."/>
            <person name="Sanderson M.J."/>
            <person name="Burquez A."/>
            <person name="Wojciechowski M.F."/>
        </authorList>
    </citation>
    <scope>NUCLEOTIDE SEQUENCE</scope>
    <source>
        <strain evidence="1">SGP5-SGP5p</strain>
        <tissue evidence="1">Aerial part</tissue>
    </source>
</reference>
<dbReference type="InterPro" id="IPR015943">
    <property type="entry name" value="WD40/YVTN_repeat-like_dom_sf"/>
</dbReference>
<dbReference type="InterPro" id="IPR051859">
    <property type="entry name" value="DCAF"/>
</dbReference>
<dbReference type="SUPFAM" id="SSF82171">
    <property type="entry name" value="DPP6 N-terminal domain-like"/>
    <property type="match status" value="1"/>
</dbReference>